<keyword evidence="1" id="KW-1133">Transmembrane helix</keyword>
<keyword evidence="1" id="KW-0472">Membrane</keyword>
<evidence type="ECO:0000313" key="2">
    <source>
        <dbReference type="EMBL" id="QCX39207.1"/>
    </source>
</evidence>
<dbReference type="OrthoDB" id="9763076at2"/>
<dbReference type="PANTHER" id="PTHR37947">
    <property type="entry name" value="BLL2462 PROTEIN"/>
    <property type="match status" value="1"/>
</dbReference>
<evidence type="ECO:0000313" key="3">
    <source>
        <dbReference type="Proteomes" id="UP000306229"/>
    </source>
</evidence>
<name>A0A5B7TWF9_9FLAO</name>
<gene>
    <name evidence="2" type="ORF">FF125_12450</name>
</gene>
<organism evidence="2 3">
    <name type="scientific">Aureibaculum algae</name>
    <dbReference type="NCBI Taxonomy" id="2584122"/>
    <lineage>
        <taxon>Bacteria</taxon>
        <taxon>Pseudomonadati</taxon>
        <taxon>Bacteroidota</taxon>
        <taxon>Flavobacteriia</taxon>
        <taxon>Flavobacteriales</taxon>
        <taxon>Flavobacteriaceae</taxon>
        <taxon>Aureibaculum</taxon>
    </lineage>
</organism>
<protein>
    <submittedName>
        <fullName evidence="2">VWA domain-containing protein</fullName>
    </submittedName>
</protein>
<evidence type="ECO:0000256" key="1">
    <source>
        <dbReference type="SAM" id="Phobius"/>
    </source>
</evidence>
<dbReference type="PANTHER" id="PTHR37947:SF1">
    <property type="entry name" value="BLL2462 PROTEIN"/>
    <property type="match status" value="1"/>
</dbReference>
<keyword evidence="3" id="KW-1185">Reference proteome</keyword>
<proteinExistence type="predicted"/>
<dbReference type="EMBL" id="CP040749">
    <property type="protein sequence ID" value="QCX39207.1"/>
    <property type="molecule type" value="Genomic_DNA"/>
</dbReference>
<dbReference type="RefSeq" id="WP_138950071.1">
    <property type="nucleotide sequence ID" value="NZ_CP040749.1"/>
</dbReference>
<dbReference type="AlphaFoldDB" id="A0A5B7TWF9"/>
<feature type="transmembrane region" description="Helical" evidence="1">
    <location>
        <begin position="36"/>
        <end position="54"/>
    </location>
</feature>
<reference evidence="2 3" key="1">
    <citation type="submission" date="2019-05" db="EMBL/GenBank/DDBJ databases">
        <title>Algicella ahnfeltiae gen. nov., sp. nov., a novel marine bacterium of the family Flavobacteriaceae isolated from a red alga.</title>
        <authorList>
            <person name="Nedashkovskaya O.I."/>
            <person name="Kukhlevskiy A.D."/>
            <person name="Kim S.-G."/>
            <person name="Zhukova N.V."/>
            <person name="Mikhailov V.V."/>
        </authorList>
    </citation>
    <scope>NUCLEOTIDE SEQUENCE [LARGE SCALE GENOMIC DNA]</scope>
    <source>
        <strain evidence="2 3">10Alg115</strain>
    </source>
</reference>
<dbReference type="Proteomes" id="UP000306229">
    <property type="component" value="Chromosome"/>
</dbReference>
<sequence length="675" mass="77882">MSSNTIFLILLAAIIAIMMAFFQYYYKNKDRSRTDIILTFLRFLSVFSLLVLLINPKIKSNVIENVQPVLNVLVDNSTSIAYAKAEEKVTSFVSEIKGNKALNEKFDINFYAFSDILKEQDTFAFIILETNIVKPLQELQALHKEIVAPTILITDGNQTQGSNYAYYKAKYPIYPVVVGDTLQYDDLKITQVNVNSYANLNNNFPVEIFVNYDGSENVKQNFTVSQNGKVVFRKVLNFSSENSSQKVQFNLEANRIGIQNYTCTISPLNNEKNTVNNSKNFSLEVVNEQAKILVLSAVNHPDIGMISRSISSNKQHKVVVENNLNKNIQYKDYQLIILYQPNSKFKKIFEDIETVKANIFVVTGAATQWNFLNSAQPFFTKKYVSKIESYVSIFNEDYDEFINEDIQFADLTPLKGYFGEIKFKVPHKTILFQRISNFETKNPLLATFSLDDRRGAILLGSDIWKWRMQKHVEDNSFKQFDNFFNKLVQYLSSTRKYDRLEIEYAPFYYANQNVLIKAQYFDATYVFDNEGSLVLTATNKATKETTKIPFTLMGNHYEVLFKDLKPGDYSFSVQTEDKSSIKYGSFLILPFDIEQQLSTANTKDLKLLATSSGGDFTHIDKSEKLFNKLTNDNRYKIIQKSKEKIQSLIDWEWLLALTLLSLSLEWFIRKYYGKI</sequence>
<feature type="transmembrane region" description="Helical" evidence="1">
    <location>
        <begin position="6"/>
        <end position="24"/>
    </location>
</feature>
<accession>A0A5B7TWF9</accession>
<dbReference type="KEGG" id="fbe:FF125_12450"/>
<keyword evidence="1" id="KW-0812">Transmembrane</keyword>